<evidence type="ECO:0000313" key="1">
    <source>
        <dbReference type="EMBL" id="KAK2562777.1"/>
    </source>
</evidence>
<organism evidence="1 2">
    <name type="scientific">Acropora cervicornis</name>
    <name type="common">Staghorn coral</name>
    <dbReference type="NCBI Taxonomy" id="6130"/>
    <lineage>
        <taxon>Eukaryota</taxon>
        <taxon>Metazoa</taxon>
        <taxon>Cnidaria</taxon>
        <taxon>Anthozoa</taxon>
        <taxon>Hexacorallia</taxon>
        <taxon>Scleractinia</taxon>
        <taxon>Astrocoeniina</taxon>
        <taxon>Acroporidae</taxon>
        <taxon>Acropora</taxon>
    </lineage>
</organism>
<dbReference type="AlphaFoldDB" id="A0AAD9QK61"/>
<comment type="caution">
    <text evidence="1">The sequence shown here is derived from an EMBL/GenBank/DDBJ whole genome shotgun (WGS) entry which is preliminary data.</text>
</comment>
<gene>
    <name evidence="1" type="ORF">P5673_013722</name>
</gene>
<name>A0AAD9QK61_ACRCE</name>
<reference evidence="1" key="1">
    <citation type="journal article" date="2023" name="G3 (Bethesda)">
        <title>Whole genome assembly and annotation of the endangered Caribbean coral Acropora cervicornis.</title>
        <authorList>
            <person name="Selwyn J.D."/>
            <person name="Vollmer S.V."/>
        </authorList>
    </citation>
    <scope>NUCLEOTIDE SEQUENCE</scope>
    <source>
        <strain evidence="1">K2</strain>
    </source>
</reference>
<dbReference type="EMBL" id="JARQWQ010000027">
    <property type="protein sequence ID" value="KAK2562777.1"/>
    <property type="molecule type" value="Genomic_DNA"/>
</dbReference>
<proteinExistence type="predicted"/>
<reference evidence="1" key="2">
    <citation type="journal article" date="2023" name="Science">
        <title>Genomic signatures of disease resistance in endangered staghorn corals.</title>
        <authorList>
            <person name="Vollmer S.V."/>
            <person name="Selwyn J.D."/>
            <person name="Despard B.A."/>
            <person name="Roesel C.L."/>
        </authorList>
    </citation>
    <scope>NUCLEOTIDE SEQUENCE</scope>
    <source>
        <strain evidence="1">K2</strain>
    </source>
</reference>
<dbReference type="PANTHER" id="PTHR47510">
    <property type="entry name" value="REVERSE TRANSCRIPTASE DOMAIN-CONTAINING PROTEIN"/>
    <property type="match status" value="1"/>
</dbReference>
<keyword evidence="2" id="KW-1185">Reference proteome</keyword>
<protein>
    <submittedName>
        <fullName evidence="1">Uncharacterized protein</fullName>
    </submittedName>
</protein>
<accession>A0AAD9QK61</accession>
<dbReference type="PANTHER" id="PTHR47510:SF3">
    <property type="entry name" value="ENDO_EXONUCLEASE_PHOSPHATASE DOMAIN-CONTAINING PROTEIN"/>
    <property type="match status" value="1"/>
</dbReference>
<evidence type="ECO:0000313" key="2">
    <source>
        <dbReference type="Proteomes" id="UP001249851"/>
    </source>
</evidence>
<dbReference type="Proteomes" id="UP001249851">
    <property type="component" value="Unassembled WGS sequence"/>
</dbReference>
<sequence length="209" mass="24011">MREFGSWITQQSWQSVFDQSLIRDKYEAFTDLLITAIDIYLPMRKIKQASADKAWITVKLKSLIARRQAALHRFGKESGVFKRYRNIVQYECSIAKKCYYTNKVAALKSTNIKRWWSEIKSLQGGRVSSPWHLQLLSDQCPTVEHLAEQFNQFLGSLTESFTPLPPPVPGLFFPTPSEFLIDDVTAFKALCAVKTNKSSGPDSLWNLRR</sequence>